<dbReference type="EMBL" id="PIPL01000001">
    <property type="protein sequence ID" value="RUO26598.1"/>
    <property type="molecule type" value="Genomic_DNA"/>
</dbReference>
<dbReference type="RefSeq" id="WP_126803407.1">
    <property type="nucleotide sequence ID" value="NZ_PIPL01000001.1"/>
</dbReference>
<evidence type="ECO:0008006" key="3">
    <source>
        <dbReference type="Google" id="ProtNLM"/>
    </source>
</evidence>
<name>A0A432WAH1_9GAMM</name>
<organism evidence="1 2">
    <name type="scientific">Aliidiomarina minuta</name>
    <dbReference type="NCBI Taxonomy" id="880057"/>
    <lineage>
        <taxon>Bacteria</taxon>
        <taxon>Pseudomonadati</taxon>
        <taxon>Pseudomonadota</taxon>
        <taxon>Gammaproteobacteria</taxon>
        <taxon>Alteromonadales</taxon>
        <taxon>Idiomarinaceae</taxon>
        <taxon>Aliidiomarina</taxon>
    </lineage>
</organism>
<reference evidence="1 2" key="1">
    <citation type="journal article" date="2011" name="Front. Microbiol.">
        <title>Genomic signatures of strain selection and enhancement in Bacillus atrophaeus var. globigii, a historical biowarfare simulant.</title>
        <authorList>
            <person name="Gibbons H.S."/>
            <person name="Broomall S.M."/>
            <person name="McNew L.A."/>
            <person name="Daligault H."/>
            <person name="Chapman C."/>
            <person name="Bruce D."/>
            <person name="Karavis M."/>
            <person name="Krepps M."/>
            <person name="McGregor P.A."/>
            <person name="Hong C."/>
            <person name="Park K.H."/>
            <person name="Akmal A."/>
            <person name="Feldman A."/>
            <person name="Lin J.S."/>
            <person name="Chang W.E."/>
            <person name="Higgs B.W."/>
            <person name="Demirev P."/>
            <person name="Lindquist J."/>
            <person name="Liem A."/>
            <person name="Fochler E."/>
            <person name="Read T.D."/>
            <person name="Tapia R."/>
            <person name="Johnson S."/>
            <person name="Bishop-Lilly K.A."/>
            <person name="Detter C."/>
            <person name="Han C."/>
            <person name="Sozhamannan S."/>
            <person name="Rosenzweig C.N."/>
            <person name="Skowronski E.W."/>
        </authorList>
    </citation>
    <scope>NUCLEOTIDE SEQUENCE [LARGE SCALE GENOMIC DNA]</scope>
    <source>
        <strain evidence="1 2">MLST1</strain>
    </source>
</reference>
<protein>
    <recommendedName>
        <fullName evidence="3">DUF4177 domain-containing protein</fullName>
    </recommendedName>
</protein>
<proteinExistence type="predicted"/>
<gene>
    <name evidence="1" type="ORF">CWE09_07810</name>
</gene>
<evidence type="ECO:0000313" key="1">
    <source>
        <dbReference type="EMBL" id="RUO26598.1"/>
    </source>
</evidence>
<dbReference type="Proteomes" id="UP000288293">
    <property type="component" value="Unassembled WGS sequence"/>
</dbReference>
<evidence type="ECO:0000313" key="2">
    <source>
        <dbReference type="Proteomes" id="UP000288293"/>
    </source>
</evidence>
<dbReference type="InterPro" id="IPR025234">
    <property type="entry name" value="YjzH-like"/>
</dbReference>
<keyword evidence="2" id="KW-1185">Reference proteome</keyword>
<sequence>MEYKIVAVSDGWTTSSFSKEATKVANELAADGWKLTKMTHGWLGLLSPKLFLVFER</sequence>
<comment type="caution">
    <text evidence="1">The sequence shown here is derived from an EMBL/GenBank/DDBJ whole genome shotgun (WGS) entry which is preliminary data.</text>
</comment>
<dbReference type="Pfam" id="PF13783">
    <property type="entry name" value="DUF4177"/>
    <property type="match status" value="1"/>
</dbReference>
<dbReference type="AlphaFoldDB" id="A0A432WAH1"/>
<accession>A0A432WAH1</accession>